<sequence length="71" mass="8279">MPVPGIYQHYGNRRHYQLLGIARHSETGEPMAVYRALYGDFTLWTRPAGMFDETVDHEGRQMPRFSLIRAL</sequence>
<dbReference type="GeneID" id="89686223"/>
<evidence type="ECO:0000259" key="1">
    <source>
        <dbReference type="Pfam" id="PF07866"/>
    </source>
</evidence>
<feature type="domain" description="DUF1653" evidence="1">
    <location>
        <begin position="5"/>
        <end position="66"/>
    </location>
</feature>
<protein>
    <submittedName>
        <fullName evidence="2">DUF1653 domain-containing protein</fullName>
    </submittedName>
</protein>
<dbReference type="InterPro" id="IPR023387">
    <property type="entry name" value="DUF1653-like_dom"/>
</dbReference>
<accession>A0ABS7FGK2</accession>
<gene>
    <name evidence="2" type="ORF">KIF53_12425</name>
</gene>
<evidence type="ECO:0000313" key="3">
    <source>
        <dbReference type="Proteomes" id="UP000711178"/>
    </source>
</evidence>
<dbReference type="Proteomes" id="UP000711178">
    <property type="component" value="Unassembled WGS sequence"/>
</dbReference>
<dbReference type="InterPro" id="IPR037135">
    <property type="entry name" value="DUF1653-like_dom_sf"/>
</dbReference>
<dbReference type="Pfam" id="PF07866">
    <property type="entry name" value="DUF1653"/>
    <property type="match status" value="1"/>
</dbReference>
<dbReference type="RefSeq" id="WP_043577436.1">
    <property type="nucleotide sequence ID" value="NZ_CP142381.1"/>
</dbReference>
<keyword evidence="3" id="KW-1185">Reference proteome</keyword>
<comment type="caution">
    <text evidence="2">The sequence shown here is derived from an EMBL/GenBank/DDBJ whole genome shotgun (WGS) entry which is preliminary data.</text>
</comment>
<evidence type="ECO:0000313" key="2">
    <source>
        <dbReference type="EMBL" id="MBW8288433.1"/>
    </source>
</evidence>
<organism evidence="2 3">
    <name type="scientific">Chromobacterium subtsugae</name>
    <dbReference type="NCBI Taxonomy" id="251747"/>
    <lineage>
        <taxon>Bacteria</taxon>
        <taxon>Pseudomonadati</taxon>
        <taxon>Pseudomonadota</taxon>
        <taxon>Betaproteobacteria</taxon>
        <taxon>Neisseriales</taxon>
        <taxon>Chromobacteriaceae</taxon>
        <taxon>Chromobacterium</taxon>
    </lineage>
</organism>
<dbReference type="Gene3D" id="2.30.30.320">
    <property type="entry name" value="DUF1653-like domain"/>
    <property type="match status" value="1"/>
</dbReference>
<proteinExistence type="predicted"/>
<dbReference type="EMBL" id="JAHDTB010000010">
    <property type="protein sequence ID" value="MBW8288433.1"/>
    <property type="molecule type" value="Genomic_DNA"/>
</dbReference>
<name>A0ABS7FGK2_9NEIS</name>
<reference evidence="2 3" key="1">
    <citation type="submission" date="2021-05" db="EMBL/GenBank/DDBJ databases">
        <title>Draft Whole Genome Sequencing Of Biosensor Chromobacterium violaceum Strain CV026 Reveals A Regulatory RNA In Chromobacterium violaceum Phenotype Regulatory Network.</title>
        <authorList>
            <person name="Hong K.W."/>
            <person name="Chan K.G."/>
            <person name="Chang C.-Y."/>
        </authorList>
    </citation>
    <scope>NUCLEOTIDE SEQUENCE [LARGE SCALE GENOMIC DNA]</scope>
    <source>
        <strain evidence="2 3">ATCC 31532</strain>
    </source>
</reference>